<evidence type="ECO:0000256" key="2">
    <source>
        <dbReference type="ARBA" id="ARBA00022801"/>
    </source>
</evidence>
<dbReference type="InterPro" id="IPR017853">
    <property type="entry name" value="GH"/>
</dbReference>
<dbReference type="PRINTS" id="PR00131">
    <property type="entry name" value="GLHYDRLASE1"/>
</dbReference>
<dbReference type="PANTHER" id="PTHR10353">
    <property type="entry name" value="GLYCOSYL HYDROLASE"/>
    <property type="match status" value="1"/>
</dbReference>
<evidence type="ECO:0000256" key="4">
    <source>
        <dbReference type="SAM" id="SignalP"/>
    </source>
</evidence>
<evidence type="ECO:0000313" key="5">
    <source>
        <dbReference type="EMBL" id="OAY44740.1"/>
    </source>
</evidence>
<gene>
    <name evidence="5" type="ORF">MANES_07G001400v8</name>
</gene>
<evidence type="ECO:0000256" key="1">
    <source>
        <dbReference type="ARBA" id="ARBA00010838"/>
    </source>
</evidence>
<evidence type="ECO:0008006" key="7">
    <source>
        <dbReference type="Google" id="ProtNLM"/>
    </source>
</evidence>
<dbReference type="InterPro" id="IPR001360">
    <property type="entry name" value="Glyco_hydro_1"/>
</dbReference>
<sequence>MKIQQPALLLFFLLFIQCCLWYSTEGFKPYLPTDLRRTSFPKGFLFGAATSSYQIEGAANTDGRTPSIWDTFTKEDPEKILDHSSGDVAEDFYHRYKEDIALMKEIGLNSFRFSISWSRILPYGRVSAGVNPEGVNFYNSLIDELLSNGIEPFITLFHWDFPQALQDEYGGFLSSRVVDDYRDYVEFCFEEFGDRVKYWVTINEPNYFSCFGYATGGTAPGRCSDYVGNCRLGNSATEPYIVVHNIILCHATAVKIYREKYQASQKGTIGIIVTTFWKVPKFQTAESRKAASRGLDFTIGWLLHPLTYGDYPKSMKSLVGNRLPKFSEEQSKMIKGSIEFVGVNYYTARYVDSSTSSANLNLSYTTDSHVIQSTEKNGIPIGQKSGSSWLYIYPEGLRDLILYIKRKYKNPPIFITENGIQDNSSMPINDALNDSLRIQYHYLHLSYLLQAIKEGAEVRGYYVWSFVDDFEWEFGYTVRFGLTYIDYKNGLKRIPKSSAFWFKSFLHGLNVTSASSSSSFFFSGMTSI</sequence>
<dbReference type="PROSITE" id="PS00653">
    <property type="entry name" value="GLYCOSYL_HYDROL_F1_2"/>
    <property type="match status" value="1"/>
</dbReference>
<accession>A0A2C9VIG6</accession>
<reference evidence="6" key="1">
    <citation type="journal article" date="2016" name="Nat. Biotechnol.">
        <title>Sequencing wild and cultivated cassava and related species reveals extensive interspecific hybridization and genetic diversity.</title>
        <authorList>
            <person name="Bredeson J.V."/>
            <person name="Lyons J.B."/>
            <person name="Prochnik S.E."/>
            <person name="Wu G.A."/>
            <person name="Ha C.M."/>
            <person name="Edsinger-Gonzales E."/>
            <person name="Grimwood J."/>
            <person name="Schmutz J."/>
            <person name="Rabbi I.Y."/>
            <person name="Egesi C."/>
            <person name="Nauluvula P."/>
            <person name="Lebot V."/>
            <person name="Ndunguru J."/>
            <person name="Mkamilo G."/>
            <person name="Bart R.S."/>
            <person name="Setter T.L."/>
            <person name="Gleadow R.M."/>
            <person name="Kulakow P."/>
            <person name="Ferguson M.E."/>
            <person name="Rounsley S."/>
            <person name="Rokhsar D.S."/>
        </authorList>
    </citation>
    <scope>NUCLEOTIDE SEQUENCE [LARGE SCALE GENOMIC DNA]</scope>
    <source>
        <strain evidence="6">cv. AM560-2</strain>
    </source>
</reference>
<dbReference type="InterPro" id="IPR033132">
    <property type="entry name" value="GH_1_N_CS"/>
</dbReference>
<dbReference type="PANTHER" id="PTHR10353:SF44">
    <property type="entry name" value="BETA-GLUCOSIDASE 17"/>
    <property type="match status" value="1"/>
</dbReference>
<keyword evidence="2" id="KW-0378">Hydrolase</keyword>
<protein>
    <recommendedName>
        <fullName evidence="7">Beta-glucosidase</fullName>
    </recommendedName>
</protein>
<dbReference type="Pfam" id="PF00232">
    <property type="entry name" value="Glyco_hydro_1"/>
    <property type="match status" value="1"/>
</dbReference>
<feature type="chain" id="PRO_5012271290" description="Beta-glucosidase" evidence="4">
    <location>
        <begin position="27"/>
        <end position="528"/>
    </location>
</feature>
<keyword evidence="6" id="KW-1185">Reference proteome</keyword>
<feature type="signal peptide" evidence="4">
    <location>
        <begin position="1"/>
        <end position="26"/>
    </location>
</feature>
<dbReference type="FunFam" id="3.20.20.80:FF:000022">
    <property type="entry name" value="Beta-glucosidase 11"/>
    <property type="match status" value="1"/>
</dbReference>
<organism evidence="5 6">
    <name type="scientific">Manihot esculenta</name>
    <name type="common">Cassava</name>
    <name type="synonym">Jatropha manihot</name>
    <dbReference type="NCBI Taxonomy" id="3983"/>
    <lineage>
        <taxon>Eukaryota</taxon>
        <taxon>Viridiplantae</taxon>
        <taxon>Streptophyta</taxon>
        <taxon>Embryophyta</taxon>
        <taxon>Tracheophyta</taxon>
        <taxon>Spermatophyta</taxon>
        <taxon>Magnoliopsida</taxon>
        <taxon>eudicotyledons</taxon>
        <taxon>Gunneridae</taxon>
        <taxon>Pentapetalae</taxon>
        <taxon>rosids</taxon>
        <taxon>fabids</taxon>
        <taxon>Malpighiales</taxon>
        <taxon>Euphorbiaceae</taxon>
        <taxon>Crotonoideae</taxon>
        <taxon>Manihoteae</taxon>
        <taxon>Manihot</taxon>
    </lineage>
</organism>
<dbReference type="AlphaFoldDB" id="A0A2C9VIG6"/>
<dbReference type="GO" id="GO:0008422">
    <property type="term" value="F:beta-glucosidase activity"/>
    <property type="evidence" value="ECO:0000318"/>
    <property type="project" value="GO_Central"/>
</dbReference>
<dbReference type="SUPFAM" id="SSF51445">
    <property type="entry name" value="(Trans)glycosidases"/>
    <property type="match status" value="1"/>
</dbReference>
<keyword evidence="4" id="KW-0732">Signal</keyword>
<dbReference type="Gramene" id="Manes.07G001400.1.v8.1">
    <property type="protein sequence ID" value="Manes.07G001400.1.v8.1.CDS"/>
    <property type="gene ID" value="Manes.07G001400.v8.1"/>
</dbReference>
<comment type="caution">
    <text evidence="5">The sequence shown here is derived from an EMBL/GenBank/DDBJ whole genome shotgun (WGS) entry which is preliminary data.</text>
</comment>
<proteinExistence type="inferred from homology"/>
<dbReference type="GO" id="GO:0005975">
    <property type="term" value="P:carbohydrate metabolic process"/>
    <property type="evidence" value="ECO:0007669"/>
    <property type="project" value="InterPro"/>
</dbReference>
<dbReference type="Gene3D" id="3.20.20.80">
    <property type="entry name" value="Glycosidases"/>
    <property type="match status" value="1"/>
</dbReference>
<evidence type="ECO:0000313" key="6">
    <source>
        <dbReference type="Proteomes" id="UP000091857"/>
    </source>
</evidence>
<name>A0A2C9VIG6_MANES</name>
<evidence type="ECO:0000256" key="3">
    <source>
        <dbReference type="RuleBase" id="RU003690"/>
    </source>
</evidence>
<dbReference type="OMA" id="NELMHYV"/>
<dbReference type="EMBL" id="CM004393">
    <property type="protein sequence ID" value="OAY44740.1"/>
    <property type="molecule type" value="Genomic_DNA"/>
</dbReference>
<dbReference type="Proteomes" id="UP000091857">
    <property type="component" value="Chromosome 7"/>
</dbReference>
<comment type="similarity">
    <text evidence="1 3">Belongs to the glycosyl hydrolase 1 family.</text>
</comment>